<organism evidence="1 2">
    <name type="scientific">Arcticibacter pallidicorallinus</name>
    <dbReference type="NCBI Taxonomy" id="1259464"/>
    <lineage>
        <taxon>Bacteria</taxon>
        <taxon>Pseudomonadati</taxon>
        <taxon>Bacteroidota</taxon>
        <taxon>Sphingobacteriia</taxon>
        <taxon>Sphingobacteriales</taxon>
        <taxon>Sphingobacteriaceae</taxon>
        <taxon>Arcticibacter</taxon>
    </lineage>
</organism>
<keyword evidence="2" id="KW-1185">Reference proteome</keyword>
<dbReference type="AlphaFoldDB" id="A0A2T0TXQ0"/>
<protein>
    <submittedName>
        <fullName evidence="1">Uncharacterized protein</fullName>
    </submittedName>
</protein>
<dbReference type="EMBL" id="PVTH01000009">
    <property type="protein sequence ID" value="PRY50308.1"/>
    <property type="molecule type" value="Genomic_DNA"/>
</dbReference>
<sequence length="65" mass="7575">MIPTADEIRKAAEEAIPDLEIKNMPQENELHVPVTVNGYFYLVIFFRDGTDEETANWMFDSIIER</sequence>
<name>A0A2T0TXQ0_9SPHI</name>
<accession>A0A2T0TXQ0</accession>
<proteinExistence type="predicted"/>
<gene>
    <name evidence="1" type="ORF">B0I27_10929</name>
</gene>
<evidence type="ECO:0000313" key="1">
    <source>
        <dbReference type="EMBL" id="PRY50308.1"/>
    </source>
</evidence>
<dbReference type="Proteomes" id="UP000238034">
    <property type="component" value="Unassembled WGS sequence"/>
</dbReference>
<evidence type="ECO:0000313" key="2">
    <source>
        <dbReference type="Proteomes" id="UP000238034"/>
    </source>
</evidence>
<reference evidence="1 2" key="1">
    <citation type="submission" date="2018-03" db="EMBL/GenBank/DDBJ databases">
        <title>Genomic Encyclopedia of Type Strains, Phase III (KMG-III): the genomes of soil and plant-associated and newly described type strains.</title>
        <authorList>
            <person name="Whitman W."/>
        </authorList>
    </citation>
    <scope>NUCLEOTIDE SEQUENCE [LARGE SCALE GENOMIC DNA]</scope>
    <source>
        <strain evidence="1 2">CGMCC 1.9313</strain>
    </source>
</reference>
<comment type="caution">
    <text evidence="1">The sequence shown here is derived from an EMBL/GenBank/DDBJ whole genome shotgun (WGS) entry which is preliminary data.</text>
</comment>